<reference evidence="8 9" key="1">
    <citation type="journal article" date="2022" name="bioRxiv">
        <title>Genomics of Preaxostyla Flagellates Illuminates Evolutionary Transitions and the Path Towards Mitochondrial Loss.</title>
        <authorList>
            <person name="Novak L.V.F."/>
            <person name="Treitli S.C."/>
            <person name="Pyrih J."/>
            <person name="Halakuc P."/>
            <person name="Pipaliya S.V."/>
            <person name="Vacek V."/>
            <person name="Brzon O."/>
            <person name="Soukal P."/>
            <person name="Eme L."/>
            <person name="Dacks J.B."/>
            <person name="Karnkowska A."/>
            <person name="Elias M."/>
            <person name="Hampl V."/>
        </authorList>
    </citation>
    <scope>NUCLEOTIDE SEQUENCE [LARGE SCALE GENOMIC DNA]</scope>
    <source>
        <strain evidence="8">NAU3</strain>
        <tissue evidence="8">Gut</tissue>
    </source>
</reference>
<organism evidence="8 9">
    <name type="scientific">Blattamonas nauphoetae</name>
    <dbReference type="NCBI Taxonomy" id="2049346"/>
    <lineage>
        <taxon>Eukaryota</taxon>
        <taxon>Metamonada</taxon>
        <taxon>Preaxostyla</taxon>
        <taxon>Oxymonadida</taxon>
        <taxon>Blattamonas</taxon>
    </lineage>
</organism>
<keyword evidence="2 6" id="KW-0812">Transmembrane</keyword>
<dbReference type="EMBL" id="JARBJD010000039">
    <property type="protein sequence ID" value="KAK2958309.1"/>
    <property type="molecule type" value="Genomic_DNA"/>
</dbReference>
<dbReference type="Proteomes" id="UP001281761">
    <property type="component" value="Unassembled WGS sequence"/>
</dbReference>
<name>A0ABQ9Y3M1_9EUKA</name>
<gene>
    <name evidence="8" type="ORF">BLNAU_6796</name>
</gene>
<dbReference type="PANTHER" id="PTHR15071:SF0">
    <property type="entry name" value="MANNOSE 6-PHOSPHATE RECEPTOR-LIKE PROTEIN 1"/>
    <property type="match status" value="1"/>
</dbReference>
<evidence type="ECO:0000313" key="8">
    <source>
        <dbReference type="EMBL" id="KAK2958309.1"/>
    </source>
</evidence>
<feature type="chain" id="PRO_5047206461" evidence="7">
    <location>
        <begin position="18"/>
        <end position="220"/>
    </location>
</feature>
<keyword evidence="9" id="KW-1185">Reference proteome</keyword>
<protein>
    <submittedName>
        <fullName evidence="8">Uncharacterized protein</fullName>
    </submittedName>
</protein>
<keyword evidence="3 7" id="KW-0732">Signal</keyword>
<accession>A0ABQ9Y3M1</accession>
<proteinExistence type="predicted"/>
<feature type="transmembrane region" description="Helical" evidence="6">
    <location>
        <begin position="149"/>
        <end position="170"/>
    </location>
</feature>
<evidence type="ECO:0000256" key="5">
    <source>
        <dbReference type="ARBA" id="ARBA00023136"/>
    </source>
</evidence>
<evidence type="ECO:0000256" key="3">
    <source>
        <dbReference type="ARBA" id="ARBA00022729"/>
    </source>
</evidence>
<evidence type="ECO:0000313" key="9">
    <source>
        <dbReference type="Proteomes" id="UP001281761"/>
    </source>
</evidence>
<keyword evidence="4 6" id="KW-1133">Transmembrane helix</keyword>
<feature type="signal peptide" evidence="7">
    <location>
        <begin position="1"/>
        <end position="17"/>
    </location>
</feature>
<evidence type="ECO:0000256" key="2">
    <source>
        <dbReference type="ARBA" id="ARBA00022692"/>
    </source>
</evidence>
<evidence type="ECO:0000256" key="4">
    <source>
        <dbReference type="ARBA" id="ARBA00022989"/>
    </source>
</evidence>
<evidence type="ECO:0000256" key="7">
    <source>
        <dbReference type="SAM" id="SignalP"/>
    </source>
</evidence>
<sequence length="220" mass="24151">MSISLLHVILASLSCTGEEYLKLFNTKGLVKPEDKPYEVVRQSFTYLYNFRKPLLSSLCTSGYDTNCIALLRSSQGTCSCMGVLDNEDISLLPDDKGFKIRYTNPLQGYSTDVTVTCAKTHVFTVVDTGNSLNITIEDKAGCRGGGGIGWGWIFLIALLASIVLFLAIGIPINAIARKKKGVEIIPLFALWVSLPRLVLEGVKCLFSPCKKKRQGFSDIE</sequence>
<dbReference type="Pfam" id="PF09451">
    <property type="entry name" value="ATG27"/>
    <property type="match status" value="1"/>
</dbReference>
<evidence type="ECO:0000256" key="1">
    <source>
        <dbReference type="ARBA" id="ARBA00004167"/>
    </source>
</evidence>
<keyword evidence="5 6" id="KW-0472">Membrane</keyword>
<comment type="caution">
    <text evidence="8">The sequence shown here is derived from an EMBL/GenBank/DDBJ whole genome shotgun (WGS) entry which is preliminary data.</text>
</comment>
<evidence type="ECO:0000256" key="6">
    <source>
        <dbReference type="SAM" id="Phobius"/>
    </source>
</evidence>
<comment type="subcellular location">
    <subcellularLocation>
        <location evidence="1">Membrane</location>
        <topology evidence="1">Single-pass membrane protein</topology>
    </subcellularLocation>
</comment>
<dbReference type="InterPro" id="IPR018939">
    <property type="entry name" value="Autophagy-rel_prot_27"/>
</dbReference>
<dbReference type="PANTHER" id="PTHR15071">
    <property type="entry name" value="MANNOSE-6-PHOSPHATE RECEPTOR FAMILY MEMBER"/>
    <property type="match status" value="1"/>
</dbReference>